<keyword evidence="5" id="KW-0720">Serine protease</keyword>
<reference evidence="8" key="1">
    <citation type="journal article" date="2020" name="Stud. Mycol.">
        <title>101 Dothideomycetes genomes: a test case for predicting lifestyles and emergence of pathogens.</title>
        <authorList>
            <person name="Haridas S."/>
            <person name="Albert R."/>
            <person name="Binder M."/>
            <person name="Bloem J."/>
            <person name="Labutti K."/>
            <person name="Salamov A."/>
            <person name="Andreopoulos B."/>
            <person name="Baker S."/>
            <person name="Barry K."/>
            <person name="Bills G."/>
            <person name="Bluhm B."/>
            <person name="Cannon C."/>
            <person name="Castanera R."/>
            <person name="Culley D."/>
            <person name="Daum C."/>
            <person name="Ezra D."/>
            <person name="Gonzalez J."/>
            <person name="Henrissat B."/>
            <person name="Kuo A."/>
            <person name="Liang C."/>
            <person name="Lipzen A."/>
            <person name="Lutzoni F."/>
            <person name="Magnuson J."/>
            <person name="Mondo S."/>
            <person name="Nolan M."/>
            <person name="Ohm R."/>
            <person name="Pangilinan J."/>
            <person name="Park H.-J."/>
            <person name="Ramirez L."/>
            <person name="Alfaro M."/>
            <person name="Sun H."/>
            <person name="Tritt A."/>
            <person name="Yoshinaga Y."/>
            <person name="Zwiers L.-H."/>
            <person name="Turgeon B."/>
            <person name="Goodwin S."/>
            <person name="Spatafora J."/>
            <person name="Crous P."/>
            <person name="Grigoriev I."/>
        </authorList>
    </citation>
    <scope>NUCLEOTIDE SEQUENCE</scope>
    <source>
        <strain evidence="8">Tuck. ex Michener</strain>
    </source>
</reference>
<evidence type="ECO:0000256" key="1">
    <source>
        <dbReference type="ARBA" id="ARBA00010040"/>
    </source>
</evidence>
<evidence type="ECO:0000256" key="6">
    <source>
        <dbReference type="ARBA" id="ARBA00032829"/>
    </source>
</evidence>
<dbReference type="PANTHER" id="PTHR42776">
    <property type="entry name" value="SERINE PEPTIDASE S9 FAMILY MEMBER"/>
    <property type="match status" value="1"/>
</dbReference>
<keyword evidence="4 8" id="KW-0378">Hydrolase</keyword>
<dbReference type="GO" id="GO:0004252">
    <property type="term" value="F:serine-type endopeptidase activity"/>
    <property type="evidence" value="ECO:0007669"/>
    <property type="project" value="TreeGrafter"/>
</dbReference>
<dbReference type="Pfam" id="PF00326">
    <property type="entry name" value="Peptidase_S9"/>
    <property type="match status" value="1"/>
</dbReference>
<name>A0A6A6H9K9_VIRVR</name>
<dbReference type="FunFam" id="3.40.50.1820:FF:000028">
    <property type="entry name" value="S9 family peptidase"/>
    <property type="match status" value="1"/>
</dbReference>
<evidence type="ECO:0000256" key="5">
    <source>
        <dbReference type="ARBA" id="ARBA00022825"/>
    </source>
</evidence>
<dbReference type="OrthoDB" id="416344at2759"/>
<dbReference type="Gene3D" id="3.40.50.1820">
    <property type="entry name" value="alpha/beta hydrolase"/>
    <property type="match status" value="1"/>
</dbReference>
<dbReference type="GO" id="GO:0006508">
    <property type="term" value="P:proteolysis"/>
    <property type="evidence" value="ECO:0007669"/>
    <property type="project" value="UniProtKB-KW"/>
</dbReference>
<feature type="domain" description="Peptidase S9 prolyl oligopeptidase catalytic" evidence="7">
    <location>
        <begin position="481"/>
        <end position="692"/>
    </location>
</feature>
<evidence type="ECO:0000256" key="2">
    <source>
        <dbReference type="ARBA" id="ARBA00022670"/>
    </source>
</evidence>
<evidence type="ECO:0000256" key="3">
    <source>
        <dbReference type="ARBA" id="ARBA00022729"/>
    </source>
</evidence>
<evidence type="ECO:0000313" key="9">
    <source>
        <dbReference type="Proteomes" id="UP000800092"/>
    </source>
</evidence>
<evidence type="ECO:0000313" key="8">
    <source>
        <dbReference type="EMBL" id="KAF2234528.1"/>
    </source>
</evidence>
<sequence length="721" mass="79910">MAIRATKFTPSVLLSAPRRSPGIPNADGSLVLYTTHVYSFEDHEKTVEIRVLDVKSNESRLVSRHKELSEPNWLDDETVFLLESDTDGTTNVLVGPIDDFDNQHYVAGEIPAPASNFKLKQVKDGYALAFNALAKPNDELYNPDTAAKPHSTGKLYDSIWVRHWDTYKTQNRAAIWYTTIKKDDSSSSEDSKWTLTHLVNALQGTSLESPIPPFGGTDNFDLSSSGLIFVAKDPDLNQALNTKCNVYLISLSSFTQTTPSAPVKVATKSYDGAATSPVFSPDGRSAAFLAMEKNGYEADRNRVFVILDVNQPVAALHWISREDGDGKFWDRSPSGVTWSADSGTLFLTAEDEGKTSLFAAISSANLPGPVTKLTEDGSITDVRPLTPRQLFITKSSLVDNSTYQYLELPSKNVTTISSASRDGSAFGLSPSQVSEIWYRGASSDTKIHAWVVRPSTYNKNDTYPLAFLVHGGPQGAWTDSWSTRWNPAVFAEQGYITICPNPTGSTGYGQAFTDAIHQQWGGLPYEDLVQGFDYIERHMPDVDTSRAVALGASYGGYMMNWIQGHGLGRKFKALVTHDGVFSMAGQLASEELYFPFHDLGGAPTSAGTRKEWARWDPSLHIEEWKTPHLIIHNELDYRLTISEGLAAFNALQTRGVESRFLTFPDENHWVLKPENSMVWHRVVINWINRYVGLPALCKEEDIFTFATPKEEQDAGAEEERS</sequence>
<protein>
    <recommendedName>
        <fullName evidence="6">Dipeptidyl-peptidase V</fullName>
    </recommendedName>
</protein>
<proteinExistence type="inferred from homology"/>
<keyword evidence="3" id="KW-0732">Signal</keyword>
<dbReference type="SUPFAM" id="SSF82171">
    <property type="entry name" value="DPP6 N-terminal domain-like"/>
    <property type="match status" value="1"/>
</dbReference>
<keyword evidence="9" id="KW-1185">Reference proteome</keyword>
<gene>
    <name evidence="8" type="ORF">EV356DRAFT_501776</name>
</gene>
<evidence type="ECO:0000259" key="7">
    <source>
        <dbReference type="Pfam" id="PF00326"/>
    </source>
</evidence>
<organism evidence="8 9">
    <name type="scientific">Viridothelium virens</name>
    <name type="common">Speckled blister lichen</name>
    <name type="synonym">Trypethelium virens</name>
    <dbReference type="NCBI Taxonomy" id="1048519"/>
    <lineage>
        <taxon>Eukaryota</taxon>
        <taxon>Fungi</taxon>
        <taxon>Dikarya</taxon>
        <taxon>Ascomycota</taxon>
        <taxon>Pezizomycotina</taxon>
        <taxon>Dothideomycetes</taxon>
        <taxon>Dothideomycetes incertae sedis</taxon>
        <taxon>Trypetheliales</taxon>
        <taxon>Trypetheliaceae</taxon>
        <taxon>Viridothelium</taxon>
    </lineage>
</organism>
<keyword evidence="2" id="KW-0645">Protease</keyword>
<comment type="similarity">
    <text evidence="1">Belongs to the peptidase S9C family.</text>
</comment>
<dbReference type="InterPro" id="IPR001375">
    <property type="entry name" value="Peptidase_S9_cat"/>
</dbReference>
<dbReference type="SUPFAM" id="SSF53474">
    <property type="entry name" value="alpha/beta-Hydrolases"/>
    <property type="match status" value="1"/>
</dbReference>
<dbReference type="AlphaFoldDB" id="A0A6A6H9K9"/>
<evidence type="ECO:0000256" key="4">
    <source>
        <dbReference type="ARBA" id="ARBA00022801"/>
    </source>
</evidence>
<dbReference type="InterPro" id="IPR029058">
    <property type="entry name" value="AB_hydrolase_fold"/>
</dbReference>
<accession>A0A6A6H9K9</accession>
<dbReference type="EMBL" id="ML991798">
    <property type="protein sequence ID" value="KAF2234528.1"/>
    <property type="molecule type" value="Genomic_DNA"/>
</dbReference>
<dbReference type="PANTHER" id="PTHR42776:SF13">
    <property type="entry name" value="DIPEPTIDYL-PEPTIDASE 5"/>
    <property type="match status" value="1"/>
</dbReference>
<dbReference type="Proteomes" id="UP000800092">
    <property type="component" value="Unassembled WGS sequence"/>
</dbReference>